<protein>
    <recommendedName>
        <fullName evidence="9">MI domain-containing protein</fullName>
    </recommendedName>
</protein>
<keyword evidence="11" id="KW-1185">Reference proteome</keyword>
<keyword evidence="6" id="KW-0694">RNA-binding</keyword>
<evidence type="ECO:0000256" key="4">
    <source>
        <dbReference type="ARBA" id="ARBA00022540"/>
    </source>
</evidence>
<evidence type="ECO:0000313" key="10">
    <source>
        <dbReference type="EMBL" id="EPT00362.1"/>
    </source>
</evidence>
<dbReference type="FunFam" id="1.25.40.180:FF:000020">
    <property type="entry name" value="Eukaryotic translation initiation factor subunit"/>
    <property type="match status" value="1"/>
</dbReference>
<comment type="similarity">
    <text evidence="2">Belongs to the eukaryotic initiation factor 4G family.</text>
</comment>
<dbReference type="GO" id="GO:0003729">
    <property type="term" value="F:mRNA binding"/>
    <property type="evidence" value="ECO:0007669"/>
    <property type="project" value="TreeGrafter"/>
</dbReference>
<name>S8E5M1_FOMSC</name>
<feature type="domain" description="MI" evidence="9">
    <location>
        <begin position="343"/>
        <end position="464"/>
    </location>
</feature>
<dbReference type="InterPro" id="IPR016024">
    <property type="entry name" value="ARM-type_fold"/>
</dbReference>
<sequence length="475" mass="53128">MGAAPLQHPVHRWRPPSVGTYQQQPVDTDSPEIVDRKVVRLVFEKATDEPTWNEMYARLCRKMMEQISPKVQDEGIKNAEGKPVAEDFECGWAAKHESGKVVFSEEYYAAQKAKRQGLGLFKFIGELFKLQMLTERIMYECVKKLLRNVENPKEGDIESLCMLLKTVGELLDTAKARAHVDVYFSRMKELMKNPNISYRMVFMLLDLIELRERKWKSRHAAAGPTTISEVHALAAKEIAAKEMEYQRTLGRSRGWSRRRGDRGQHQVGLDGCALAGNAPSRPPPKAGDLTHIDKISKTNSMTFGPTGVLAKDKGKRESAVPSIITTTRPDTKVGELLSIMDEQVKADLKAAAETFFKARDLEDGKKAFSDCAPEHRWRLINRLVFSATMRGDQDARLVGELFSRTTQMGLCPGETFELGVAPVIDTLDVLSLHIPAAPRLVATMLKGADVDSVLLEKLARRALGDDMELLIGLLL</sequence>
<dbReference type="SUPFAM" id="SSF48371">
    <property type="entry name" value="ARM repeat"/>
    <property type="match status" value="2"/>
</dbReference>
<evidence type="ECO:0000256" key="8">
    <source>
        <dbReference type="SAM" id="MobiDB-lite"/>
    </source>
</evidence>
<dbReference type="PANTHER" id="PTHR23253:SF9">
    <property type="entry name" value="EUKARYOTIC TRANSLATION INITIATION FACTOR 4 GAMMA 2"/>
    <property type="match status" value="1"/>
</dbReference>
<dbReference type="InterPro" id="IPR003891">
    <property type="entry name" value="Initiation_fac_eIF4g_MI"/>
</dbReference>
<dbReference type="STRING" id="743788.S8E5M1"/>
<dbReference type="PROSITE" id="PS51366">
    <property type="entry name" value="MI"/>
    <property type="match status" value="1"/>
</dbReference>
<dbReference type="SMART" id="SM00543">
    <property type="entry name" value="MIF4G"/>
    <property type="match status" value="1"/>
</dbReference>
<evidence type="ECO:0000259" key="9">
    <source>
        <dbReference type="PROSITE" id="PS51366"/>
    </source>
</evidence>
<dbReference type="OrthoDB" id="514777at2759"/>
<dbReference type="HOGENOM" id="CLU_002459_0_1_1"/>
<evidence type="ECO:0000313" key="11">
    <source>
        <dbReference type="Proteomes" id="UP000015241"/>
    </source>
</evidence>
<dbReference type="eggNOG" id="KOG0401">
    <property type="taxonomic scope" value="Eukaryota"/>
</dbReference>
<dbReference type="GO" id="GO:0010494">
    <property type="term" value="C:cytoplasmic stress granule"/>
    <property type="evidence" value="ECO:0007669"/>
    <property type="project" value="UniProtKB-ARBA"/>
</dbReference>
<keyword evidence="5" id="KW-0597">Phosphoprotein</keyword>
<dbReference type="InterPro" id="IPR003890">
    <property type="entry name" value="MIF4G-like_typ-3"/>
</dbReference>
<keyword evidence="7" id="KW-0648">Protein biosynthesis</keyword>
<dbReference type="Proteomes" id="UP000015241">
    <property type="component" value="Unassembled WGS sequence"/>
</dbReference>
<dbReference type="EMBL" id="KE504149">
    <property type="protein sequence ID" value="EPT00362.1"/>
    <property type="molecule type" value="Genomic_DNA"/>
</dbReference>
<evidence type="ECO:0000256" key="6">
    <source>
        <dbReference type="ARBA" id="ARBA00022884"/>
    </source>
</evidence>
<evidence type="ECO:0000256" key="5">
    <source>
        <dbReference type="ARBA" id="ARBA00022553"/>
    </source>
</evidence>
<feature type="region of interest" description="Disordered" evidence="8">
    <location>
        <begin position="1"/>
        <end position="29"/>
    </location>
</feature>
<proteinExistence type="inferred from homology"/>
<evidence type="ECO:0000256" key="3">
    <source>
        <dbReference type="ARBA" id="ARBA00022490"/>
    </source>
</evidence>
<reference evidence="10 11" key="1">
    <citation type="journal article" date="2012" name="Science">
        <title>The Paleozoic origin of enzymatic lignin decomposition reconstructed from 31 fungal genomes.</title>
        <authorList>
            <person name="Floudas D."/>
            <person name="Binder M."/>
            <person name="Riley R."/>
            <person name="Barry K."/>
            <person name="Blanchette R.A."/>
            <person name="Henrissat B."/>
            <person name="Martinez A.T."/>
            <person name="Otillar R."/>
            <person name="Spatafora J.W."/>
            <person name="Yadav J.S."/>
            <person name="Aerts A."/>
            <person name="Benoit I."/>
            <person name="Boyd A."/>
            <person name="Carlson A."/>
            <person name="Copeland A."/>
            <person name="Coutinho P.M."/>
            <person name="de Vries R.P."/>
            <person name="Ferreira P."/>
            <person name="Findley K."/>
            <person name="Foster B."/>
            <person name="Gaskell J."/>
            <person name="Glotzer D."/>
            <person name="Gorecki P."/>
            <person name="Heitman J."/>
            <person name="Hesse C."/>
            <person name="Hori C."/>
            <person name="Igarashi K."/>
            <person name="Jurgens J.A."/>
            <person name="Kallen N."/>
            <person name="Kersten P."/>
            <person name="Kohler A."/>
            <person name="Kuees U."/>
            <person name="Kumar T.K.A."/>
            <person name="Kuo A."/>
            <person name="LaButti K."/>
            <person name="Larrondo L.F."/>
            <person name="Lindquist E."/>
            <person name="Ling A."/>
            <person name="Lombard V."/>
            <person name="Lucas S."/>
            <person name="Lundell T."/>
            <person name="Martin R."/>
            <person name="McLaughlin D.J."/>
            <person name="Morgenstern I."/>
            <person name="Morin E."/>
            <person name="Murat C."/>
            <person name="Nagy L.G."/>
            <person name="Nolan M."/>
            <person name="Ohm R.A."/>
            <person name="Patyshakuliyeva A."/>
            <person name="Rokas A."/>
            <person name="Ruiz-Duenas F.J."/>
            <person name="Sabat G."/>
            <person name="Salamov A."/>
            <person name="Samejima M."/>
            <person name="Schmutz J."/>
            <person name="Slot J.C."/>
            <person name="St John F."/>
            <person name="Stenlid J."/>
            <person name="Sun H."/>
            <person name="Sun S."/>
            <person name="Syed K."/>
            <person name="Tsang A."/>
            <person name="Wiebenga A."/>
            <person name="Young D."/>
            <person name="Pisabarro A."/>
            <person name="Eastwood D.C."/>
            <person name="Martin F."/>
            <person name="Cullen D."/>
            <person name="Grigoriev I.V."/>
            <person name="Hibbett D.S."/>
        </authorList>
    </citation>
    <scope>NUCLEOTIDE SEQUENCE</scope>
    <source>
        <strain evidence="11">FP-58527</strain>
    </source>
</reference>
<dbReference type="InParanoid" id="S8E5M1"/>
<gene>
    <name evidence="10" type="ORF">FOMPIDRAFT_88320</name>
</gene>
<organism evidence="10 11">
    <name type="scientific">Fomitopsis schrenkii</name>
    <name type="common">Brown rot fungus</name>
    <dbReference type="NCBI Taxonomy" id="2126942"/>
    <lineage>
        <taxon>Eukaryota</taxon>
        <taxon>Fungi</taxon>
        <taxon>Dikarya</taxon>
        <taxon>Basidiomycota</taxon>
        <taxon>Agaricomycotina</taxon>
        <taxon>Agaricomycetes</taxon>
        <taxon>Polyporales</taxon>
        <taxon>Fomitopsis</taxon>
    </lineage>
</organism>
<comment type="subcellular location">
    <subcellularLocation>
        <location evidence="1">Cytoplasm</location>
    </subcellularLocation>
</comment>
<accession>S8E5M1</accession>
<evidence type="ECO:0000256" key="7">
    <source>
        <dbReference type="ARBA" id="ARBA00022917"/>
    </source>
</evidence>
<dbReference type="AlphaFoldDB" id="S8E5M1"/>
<dbReference type="PANTHER" id="PTHR23253">
    <property type="entry name" value="EUKARYOTIC TRANSLATION INITIATION FACTOR 4 GAMMA"/>
    <property type="match status" value="1"/>
</dbReference>
<evidence type="ECO:0000256" key="1">
    <source>
        <dbReference type="ARBA" id="ARBA00004496"/>
    </source>
</evidence>
<dbReference type="GO" id="GO:0003743">
    <property type="term" value="F:translation initiation factor activity"/>
    <property type="evidence" value="ECO:0007669"/>
    <property type="project" value="UniProtKB-KW"/>
</dbReference>
<dbReference type="Gene3D" id="1.25.40.180">
    <property type="match status" value="2"/>
</dbReference>
<dbReference type="Pfam" id="PF02854">
    <property type="entry name" value="MIF4G"/>
    <property type="match status" value="1"/>
</dbReference>
<keyword evidence="3" id="KW-0963">Cytoplasm</keyword>
<dbReference type="GO" id="GO:0016281">
    <property type="term" value="C:eukaryotic translation initiation factor 4F complex"/>
    <property type="evidence" value="ECO:0007669"/>
    <property type="project" value="TreeGrafter"/>
</dbReference>
<keyword evidence="4" id="KW-0396">Initiation factor</keyword>
<evidence type="ECO:0000256" key="2">
    <source>
        <dbReference type="ARBA" id="ARBA00005775"/>
    </source>
</evidence>